<keyword evidence="3 5" id="KW-0663">Pyridoxal phosphate</keyword>
<name>A0A8T4IQY2_9ACTN</name>
<dbReference type="PANTHER" id="PTHR32325">
    <property type="entry name" value="BETA-ELIMINATING LYASE-LIKE PROTEIN-RELATED"/>
    <property type="match status" value="1"/>
</dbReference>
<dbReference type="InterPro" id="IPR015422">
    <property type="entry name" value="PyrdxlP-dep_Trfase_small"/>
</dbReference>
<dbReference type="SUPFAM" id="SSF53383">
    <property type="entry name" value="PLP-dependent transferases"/>
    <property type="match status" value="1"/>
</dbReference>
<dbReference type="InterPro" id="IPR001597">
    <property type="entry name" value="ArAA_b-elim_lyase/Thr_aldolase"/>
</dbReference>
<comment type="caution">
    <text evidence="8">The sequence shown here is derived from an EMBL/GenBank/DDBJ whole genome shotgun (WGS) entry which is preliminary data.</text>
</comment>
<evidence type="ECO:0000259" key="7">
    <source>
        <dbReference type="Pfam" id="PF01212"/>
    </source>
</evidence>
<dbReference type="EMBL" id="JAGSMN010000369">
    <property type="protein sequence ID" value="MBR7674696.1"/>
    <property type="molecule type" value="Genomic_DNA"/>
</dbReference>
<dbReference type="NCBIfam" id="NF009709">
    <property type="entry name" value="PRK13238.1"/>
    <property type="match status" value="1"/>
</dbReference>
<dbReference type="Proteomes" id="UP000675554">
    <property type="component" value="Unassembled WGS sequence"/>
</dbReference>
<dbReference type="PANTHER" id="PTHR32325:SF4">
    <property type="entry name" value="TRYPTOPHANASE"/>
    <property type="match status" value="1"/>
</dbReference>
<dbReference type="Gene3D" id="3.40.640.10">
    <property type="entry name" value="Type I PLP-dependent aspartate aminotransferase-like (Major domain)"/>
    <property type="match status" value="1"/>
</dbReference>
<comment type="similarity">
    <text evidence="2">Belongs to the beta-eliminating lyase family.</text>
</comment>
<dbReference type="PIRSF" id="PIRSF001386">
    <property type="entry name" value="Trpase"/>
    <property type="match status" value="1"/>
</dbReference>
<dbReference type="CDD" id="cd00617">
    <property type="entry name" value="Tnase_like"/>
    <property type="match status" value="1"/>
</dbReference>
<dbReference type="InterPro" id="IPR011166">
    <property type="entry name" value="Beta-eliminating_lyase"/>
</dbReference>
<evidence type="ECO:0000313" key="8">
    <source>
        <dbReference type="EMBL" id="MBR7674696.1"/>
    </source>
</evidence>
<dbReference type="Pfam" id="PF01212">
    <property type="entry name" value="Beta_elim_lyase"/>
    <property type="match status" value="1"/>
</dbReference>
<evidence type="ECO:0000256" key="3">
    <source>
        <dbReference type="ARBA" id="ARBA00022898"/>
    </source>
</evidence>
<evidence type="ECO:0000313" key="9">
    <source>
        <dbReference type="Proteomes" id="UP000675554"/>
    </source>
</evidence>
<evidence type="ECO:0000256" key="2">
    <source>
        <dbReference type="ARBA" id="ARBA00009721"/>
    </source>
</evidence>
<evidence type="ECO:0000256" key="6">
    <source>
        <dbReference type="SAM" id="MobiDB-lite"/>
    </source>
</evidence>
<evidence type="ECO:0000256" key="5">
    <source>
        <dbReference type="PIRSR" id="PIRSR611166-50"/>
    </source>
</evidence>
<keyword evidence="9" id="KW-1185">Reference proteome</keyword>
<feature type="domain" description="Aromatic amino acid beta-eliminating lyase/threonine aldolase" evidence="7">
    <location>
        <begin position="61"/>
        <end position="437"/>
    </location>
</feature>
<accession>A0A8T4IQY2</accession>
<dbReference type="GO" id="GO:0009034">
    <property type="term" value="F:tryptophanase activity"/>
    <property type="evidence" value="ECO:0007669"/>
    <property type="project" value="UniProtKB-EC"/>
</dbReference>
<feature type="modified residue" description="N6-(pyridoxal phosphate)lysine" evidence="5">
    <location>
        <position position="272"/>
    </location>
</feature>
<dbReference type="InterPro" id="IPR015421">
    <property type="entry name" value="PyrdxlP-dep_Trfase_major"/>
</dbReference>
<proteinExistence type="inferred from homology"/>
<protein>
    <submittedName>
        <fullName evidence="8">Tryptophanase</fullName>
        <ecNumber evidence="8">4.1.99.1</ecNumber>
    </submittedName>
</protein>
<dbReference type="InterPro" id="IPR015424">
    <property type="entry name" value="PyrdxlP-dep_Trfase"/>
</dbReference>
<organism evidence="8 9">
    <name type="scientific">Streptomyces daliensis</name>
    <dbReference type="NCBI Taxonomy" id="299421"/>
    <lineage>
        <taxon>Bacteria</taxon>
        <taxon>Bacillati</taxon>
        <taxon>Actinomycetota</taxon>
        <taxon>Actinomycetes</taxon>
        <taxon>Kitasatosporales</taxon>
        <taxon>Streptomycetaceae</taxon>
        <taxon>Streptomyces</taxon>
    </lineage>
</organism>
<evidence type="ECO:0000256" key="1">
    <source>
        <dbReference type="ARBA" id="ARBA00001933"/>
    </source>
</evidence>
<dbReference type="EC" id="4.1.99.1" evidence="8"/>
<gene>
    <name evidence="8" type="ORF">KDA82_17045</name>
</gene>
<reference evidence="8" key="1">
    <citation type="submission" date="2021-04" db="EMBL/GenBank/DDBJ databases">
        <title>Sequencing of actinobacteria type strains.</title>
        <authorList>
            <person name="Nguyen G.-S."/>
            <person name="Wentzel A."/>
        </authorList>
    </citation>
    <scope>NUCLEOTIDE SEQUENCE</scope>
    <source>
        <strain evidence="8">DSM 42095</strain>
    </source>
</reference>
<keyword evidence="4 8" id="KW-0456">Lyase</keyword>
<feature type="region of interest" description="Disordered" evidence="6">
    <location>
        <begin position="1"/>
        <end position="21"/>
    </location>
</feature>
<dbReference type="Gene3D" id="3.90.1150.10">
    <property type="entry name" value="Aspartate Aminotransferase, domain 1"/>
    <property type="match status" value="1"/>
</dbReference>
<comment type="cofactor">
    <cofactor evidence="1 5">
        <name>pyridoxal 5'-phosphate</name>
        <dbReference type="ChEBI" id="CHEBI:597326"/>
    </cofactor>
</comment>
<sequence>MSAPGSSEPKEPPAQVRHPAEPWRIKSVEPLRLTSPEERAAALATAGYNVGLLPAELVYIDLYTDSGTSAMSDRQWAAVMLGDESYAGSRSYYRFEAAVRDHYGYEEVIPTHQGRAAESILSRCLIRPGHHIPGNMYFTTTREHQELNGGTFHDVIVDEAHDPAADLPFKGNVDLTKLQQLIDKVGAEQIPYVSLAATVNMAGGQPISLANLAEVRELTRRHGIPVILDAARAVENAWFIKQREPGWSGRTVAEILRKICELTDGATMSAKKDSFVNIGGWLAVRDPRLAEQARNLVVVYEGLHTYGGMAGRDLEAVAQGIEESVQEDSIRTRVEQVAYLADRIAGAGVPIVRPVGGHAVCLNATGFLPYVPREQFPAQTLTCALYLDAGIRSTERGAVSAGRDPVTGENRYPPLELVRLTIPRRAYTQGHMDVVADSVIRLYERREELCSGVEFTHEPSTLRFFQSRFRPLSADPLFGPVAGGQAPQVLPDPAEIT</sequence>
<evidence type="ECO:0000256" key="4">
    <source>
        <dbReference type="ARBA" id="ARBA00023239"/>
    </source>
</evidence>
<dbReference type="AlphaFoldDB" id="A0A8T4IQY2"/>